<evidence type="ECO:0000256" key="3">
    <source>
        <dbReference type="SAM" id="MobiDB-lite"/>
    </source>
</evidence>
<sequence length="345" mass="36025">MTARPQLIPLVLAGLLVAACDAKEAEKPTLPSSQASAPPTIPTPSKGPAPQPGVKAGARDLSIERYVGTALPKQEAELGPRMSGTLATVDVEEGQLVKKGQVLFRLDARSTRLGVSQAETGLQGAQIARDNAKRELERQQQLAAKGTIAAAVLERAESAYNSAENGVSQAEVALSMARRGTADSAVISPIDGLVAHKFKDVGETVTMMPPTIVVVIQDQSVLEVRARIPEAALRLVHVGDQVTAHFSALGVSREAKVVRVQPTVDAATRTIEIVTDVDNKDGTLRPGMYVELELRPPLASVLPGAEGEEPAAEAKAAPDAKAEVAKATRGKTAKSDPPPPSAGTH</sequence>
<dbReference type="PANTHER" id="PTHR30469">
    <property type="entry name" value="MULTIDRUG RESISTANCE PROTEIN MDTA"/>
    <property type="match status" value="1"/>
</dbReference>
<feature type="compositionally biased region" description="Basic and acidic residues" evidence="3">
    <location>
        <begin position="316"/>
        <end position="326"/>
    </location>
</feature>
<evidence type="ECO:0000313" key="7">
    <source>
        <dbReference type="Proteomes" id="UP001139031"/>
    </source>
</evidence>
<evidence type="ECO:0000259" key="4">
    <source>
        <dbReference type="Pfam" id="PF25917"/>
    </source>
</evidence>
<dbReference type="PROSITE" id="PS51257">
    <property type="entry name" value="PROKAR_LIPOPROTEIN"/>
    <property type="match status" value="1"/>
</dbReference>
<dbReference type="NCBIfam" id="TIGR01730">
    <property type="entry name" value="RND_mfp"/>
    <property type="match status" value="1"/>
</dbReference>
<comment type="caution">
    <text evidence="6">The sequence shown here is derived from an EMBL/GenBank/DDBJ whole genome shotgun (WGS) entry which is preliminary data.</text>
</comment>
<dbReference type="Pfam" id="PF25917">
    <property type="entry name" value="BSH_RND"/>
    <property type="match status" value="1"/>
</dbReference>
<feature type="region of interest" description="Disordered" evidence="3">
    <location>
        <begin position="301"/>
        <end position="345"/>
    </location>
</feature>
<dbReference type="Gene3D" id="2.40.30.170">
    <property type="match status" value="1"/>
</dbReference>
<keyword evidence="2" id="KW-0175">Coiled coil</keyword>
<protein>
    <submittedName>
        <fullName evidence="6">Efflux RND transporter periplasmic adaptor subunit</fullName>
    </submittedName>
</protein>
<dbReference type="Proteomes" id="UP001139031">
    <property type="component" value="Unassembled WGS sequence"/>
</dbReference>
<dbReference type="InterPro" id="IPR006143">
    <property type="entry name" value="RND_pump_MFP"/>
</dbReference>
<dbReference type="EMBL" id="JAIRAU010000048">
    <property type="protein sequence ID" value="MBZ5714609.1"/>
    <property type="molecule type" value="Genomic_DNA"/>
</dbReference>
<dbReference type="InterPro" id="IPR058625">
    <property type="entry name" value="MdtA-like_BSH"/>
</dbReference>
<comment type="similarity">
    <text evidence="1">Belongs to the membrane fusion protein (MFP) (TC 8.A.1) family.</text>
</comment>
<feature type="domain" description="Multidrug resistance protein MdtA-like barrel-sandwich hybrid" evidence="4">
    <location>
        <begin position="75"/>
        <end position="217"/>
    </location>
</feature>
<feature type="coiled-coil region" evidence="2">
    <location>
        <begin position="122"/>
        <end position="173"/>
    </location>
</feature>
<feature type="region of interest" description="Disordered" evidence="3">
    <location>
        <begin position="24"/>
        <end position="56"/>
    </location>
</feature>
<reference evidence="6" key="1">
    <citation type="submission" date="2021-08" db="EMBL/GenBank/DDBJ databases">
        <authorList>
            <person name="Stevens D.C."/>
        </authorList>
    </citation>
    <scope>NUCLEOTIDE SEQUENCE</scope>
    <source>
        <strain evidence="6">DSM 53165</strain>
    </source>
</reference>
<dbReference type="InterPro" id="IPR058792">
    <property type="entry name" value="Beta-barrel_RND_2"/>
</dbReference>
<feature type="compositionally biased region" description="Pro residues" evidence="3">
    <location>
        <begin position="39"/>
        <end position="51"/>
    </location>
</feature>
<name>A0ABS7U2E2_9BACT</name>
<dbReference type="Pfam" id="PF25954">
    <property type="entry name" value="Beta-barrel_RND_2"/>
    <property type="match status" value="1"/>
</dbReference>
<gene>
    <name evidence="6" type="ORF">K7C98_35705</name>
</gene>
<proteinExistence type="inferred from homology"/>
<accession>A0ABS7U2E2</accession>
<dbReference type="Gene3D" id="1.10.287.470">
    <property type="entry name" value="Helix hairpin bin"/>
    <property type="match status" value="1"/>
</dbReference>
<dbReference type="Gene3D" id="2.40.50.100">
    <property type="match status" value="1"/>
</dbReference>
<evidence type="ECO:0000256" key="1">
    <source>
        <dbReference type="ARBA" id="ARBA00009477"/>
    </source>
</evidence>
<feature type="compositionally biased region" description="Pro residues" evidence="3">
    <location>
        <begin position="336"/>
        <end position="345"/>
    </location>
</feature>
<evidence type="ECO:0000313" key="6">
    <source>
        <dbReference type="EMBL" id="MBZ5714609.1"/>
    </source>
</evidence>
<evidence type="ECO:0000259" key="5">
    <source>
        <dbReference type="Pfam" id="PF25954"/>
    </source>
</evidence>
<feature type="domain" description="CusB-like beta-barrel" evidence="5">
    <location>
        <begin position="224"/>
        <end position="295"/>
    </location>
</feature>
<evidence type="ECO:0000256" key="2">
    <source>
        <dbReference type="SAM" id="Coils"/>
    </source>
</evidence>
<dbReference type="SUPFAM" id="SSF111369">
    <property type="entry name" value="HlyD-like secretion proteins"/>
    <property type="match status" value="1"/>
</dbReference>
<dbReference type="RefSeq" id="WP_224196341.1">
    <property type="nucleotide sequence ID" value="NZ_JAIRAU010000048.1"/>
</dbReference>
<organism evidence="6 7">
    <name type="scientific">Nannocystis pusilla</name>
    <dbReference type="NCBI Taxonomy" id="889268"/>
    <lineage>
        <taxon>Bacteria</taxon>
        <taxon>Pseudomonadati</taxon>
        <taxon>Myxococcota</taxon>
        <taxon>Polyangia</taxon>
        <taxon>Nannocystales</taxon>
        <taxon>Nannocystaceae</taxon>
        <taxon>Nannocystis</taxon>
    </lineage>
</organism>
<keyword evidence="7" id="KW-1185">Reference proteome</keyword>